<sequence>MSDDRVTVLIPTLNRAEFVVRALAFYARGGFAGRIILGDSSTAPHAQLVQAAVERFADRLTIHLEPLPKDRYPTLAECVQRMVDLVETPYMVMVPDDDLHMPGSLREAPDFLDAHPDYVGAMGERLNVKLGAVVPWGRVTWAILTKYADFEDPDPVKRLAYYTGYGLSLYYAVMRSDTWRACLEASKTLNLPYFGEEFLPNCLAVIRGRFRMMPRFGPIAQLDDSGGVWRRNTPYGLLNDPGWPAFRDGLLERLGQELVAQSDLPLAEARAIIDREIWRNLTILIPYHFQKSHDPAFAPDPLPDMKGLLAPFPDYQDVTAFLDAPVAPPITRVAVESALTERGDGIEAGAEARVLADACAGQAQDAMMDDRIGEAILWYRMSLAMAPTPVARMMLSKLLSDSGRTEEFQAMMTSAP</sequence>
<dbReference type="NCBIfam" id="TIGR04440">
    <property type="entry name" value="glyco_TIGR04440"/>
    <property type="match status" value="1"/>
</dbReference>
<proteinExistence type="predicted"/>
<dbReference type="InterPro" id="IPR029044">
    <property type="entry name" value="Nucleotide-diphossugar_trans"/>
</dbReference>
<keyword evidence="1" id="KW-0808">Transferase</keyword>
<dbReference type="GO" id="GO:0016740">
    <property type="term" value="F:transferase activity"/>
    <property type="evidence" value="ECO:0007669"/>
    <property type="project" value="UniProtKB-KW"/>
</dbReference>
<dbReference type="SUPFAM" id="SSF53448">
    <property type="entry name" value="Nucleotide-diphospho-sugar transferases"/>
    <property type="match status" value="1"/>
</dbReference>
<name>A0A7W6W9V3_9PROT</name>
<organism evidence="1 2">
    <name type="scientific">Roseospira visakhapatnamensis</name>
    <dbReference type="NCBI Taxonomy" id="390880"/>
    <lineage>
        <taxon>Bacteria</taxon>
        <taxon>Pseudomonadati</taxon>
        <taxon>Pseudomonadota</taxon>
        <taxon>Alphaproteobacteria</taxon>
        <taxon>Rhodospirillales</taxon>
        <taxon>Rhodospirillaceae</taxon>
        <taxon>Roseospira</taxon>
    </lineage>
</organism>
<keyword evidence="2" id="KW-1185">Reference proteome</keyword>
<dbReference type="InterPro" id="IPR031042">
    <property type="entry name" value="Glyco_TIGR04440"/>
</dbReference>
<dbReference type="Proteomes" id="UP000554286">
    <property type="component" value="Unassembled WGS sequence"/>
</dbReference>
<evidence type="ECO:0000313" key="2">
    <source>
        <dbReference type="Proteomes" id="UP000554286"/>
    </source>
</evidence>
<accession>A0A7W6W9V3</accession>
<dbReference type="AlphaFoldDB" id="A0A7W6W9V3"/>
<dbReference type="RefSeq" id="WP_184044305.1">
    <property type="nucleotide sequence ID" value="NZ_JACIGK010000011.1"/>
</dbReference>
<comment type="caution">
    <text evidence="1">The sequence shown here is derived from an EMBL/GenBank/DDBJ whole genome shotgun (WGS) entry which is preliminary data.</text>
</comment>
<gene>
    <name evidence="1" type="ORF">GGD89_001822</name>
</gene>
<dbReference type="CDD" id="cd00761">
    <property type="entry name" value="Glyco_tranf_GTA_type"/>
    <property type="match status" value="1"/>
</dbReference>
<protein>
    <submittedName>
        <fullName evidence="1">Glycosyltransferase domain-containing protein</fullName>
    </submittedName>
</protein>
<evidence type="ECO:0000313" key="1">
    <source>
        <dbReference type="EMBL" id="MBB4266193.1"/>
    </source>
</evidence>
<reference evidence="1 2" key="1">
    <citation type="submission" date="2020-08" db="EMBL/GenBank/DDBJ databases">
        <title>Genome sequencing of Purple Non-Sulfur Bacteria from various extreme environments.</title>
        <authorList>
            <person name="Mayer M."/>
        </authorList>
    </citation>
    <scope>NUCLEOTIDE SEQUENCE [LARGE SCALE GENOMIC DNA]</scope>
    <source>
        <strain evidence="1 2">JA131</strain>
    </source>
</reference>
<dbReference type="Gene3D" id="3.90.550.10">
    <property type="entry name" value="Spore Coat Polysaccharide Biosynthesis Protein SpsA, Chain A"/>
    <property type="match status" value="1"/>
</dbReference>
<dbReference type="EMBL" id="JACIGK010000011">
    <property type="protein sequence ID" value="MBB4266193.1"/>
    <property type="molecule type" value="Genomic_DNA"/>
</dbReference>